<dbReference type="InterPro" id="IPR036920">
    <property type="entry name" value="Ribosomal_uL16_sf"/>
</dbReference>
<comment type="similarity">
    <text evidence="1">Belongs to the universal ribosomal protein uL16 family.</text>
</comment>
<dbReference type="GO" id="GO:0019843">
    <property type="term" value="F:rRNA binding"/>
    <property type="evidence" value="ECO:0007669"/>
    <property type="project" value="InterPro"/>
</dbReference>
<dbReference type="GO" id="GO:0005762">
    <property type="term" value="C:mitochondrial large ribosomal subunit"/>
    <property type="evidence" value="ECO:0007669"/>
    <property type="project" value="TreeGrafter"/>
</dbReference>
<evidence type="ECO:0008006" key="5">
    <source>
        <dbReference type="Google" id="ProtNLM"/>
    </source>
</evidence>
<dbReference type="PANTHER" id="PTHR12220:SF13">
    <property type="entry name" value="LARGE RIBOSOMAL SUBUNIT PROTEIN UL16M"/>
    <property type="match status" value="1"/>
</dbReference>
<dbReference type="SUPFAM" id="SSF54686">
    <property type="entry name" value="Ribosomal protein L16p/L10e"/>
    <property type="match status" value="1"/>
</dbReference>
<dbReference type="GO" id="GO:0003735">
    <property type="term" value="F:structural constituent of ribosome"/>
    <property type="evidence" value="ECO:0007669"/>
    <property type="project" value="InterPro"/>
</dbReference>
<dbReference type="AlphaFoldDB" id="A0A7S4LD38"/>
<dbReference type="Gene3D" id="3.90.1170.10">
    <property type="entry name" value="Ribosomal protein L10e/L16"/>
    <property type="match status" value="1"/>
</dbReference>
<protein>
    <recommendedName>
        <fullName evidence="5">Ribosomal protein L10e/L16 domain-containing protein</fullName>
    </recommendedName>
</protein>
<evidence type="ECO:0000313" key="4">
    <source>
        <dbReference type="EMBL" id="CAE0821482.1"/>
    </source>
</evidence>
<keyword evidence="3" id="KW-0687">Ribonucleoprotein</keyword>
<accession>A0A7S4LD38</accession>
<dbReference type="CDD" id="cd01433">
    <property type="entry name" value="Ribosomal_L16_L10e"/>
    <property type="match status" value="1"/>
</dbReference>
<sequence length="236" mass="27036">MFLRTVVRCAVELKTFIHPHNRMPIRYSKSKDTPYKLNGKVHYIEGVRGLVTASGCKFTDNHYEIARVTINRLLPPKVTMRQHSYVRYGVTRKPNGSRMGGGKGEIKHYEYRLRPHTPLFELFGNIHPLDAEYILKQGAKVLPGHQMVVETGPVFPKFEHLKVAERREQGRLAKEKALEEIKAKLDSGEITPNMPAGPTRFAKTKYFPYTFSIPTPNVLEKQEPLYHEDSKPQPSA</sequence>
<dbReference type="InterPro" id="IPR000114">
    <property type="entry name" value="Ribosomal_uL16_bact-type"/>
</dbReference>
<name>A0A7S4LD38_9EUGL</name>
<reference evidence="4" key="1">
    <citation type="submission" date="2021-01" db="EMBL/GenBank/DDBJ databases">
        <authorList>
            <person name="Corre E."/>
            <person name="Pelletier E."/>
            <person name="Niang G."/>
            <person name="Scheremetjew M."/>
            <person name="Finn R."/>
            <person name="Kale V."/>
            <person name="Holt S."/>
            <person name="Cochrane G."/>
            <person name="Meng A."/>
            <person name="Brown T."/>
            <person name="Cohen L."/>
        </authorList>
    </citation>
    <scope>NUCLEOTIDE SEQUENCE</scope>
    <source>
        <strain evidence="4">CCMP1594</strain>
    </source>
</reference>
<gene>
    <name evidence="4" type="ORF">EGYM00163_LOCUS32656</name>
</gene>
<proteinExistence type="inferred from homology"/>
<dbReference type="EMBL" id="HBJA01094059">
    <property type="protein sequence ID" value="CAE0821482.1"/>
    <property type="molecule type" value="Transcribed_RNA"/>
</dbReference>
<keyword evidence="2" id="KW-0689">Ribosomal protein</keyword>
<dbReference type="GO" id="GO:0032543">
    <property type="term" value="P:mitochondrial translation"/>
    <property type="evidence" value="ECO:0007669"/>
    <property type="project" value="TreeGrafter"/>
</dbReference>
<evidence type="ECO:0000256" key="2">
    <source>
        <dbReference type="ARBA" id="ARBA00022980"/>
    </source>
</evidence>
<dbReference type="Pfam" id="PF00252">
    <property type="entry name" value="Ribosomal_L16"/>
    <property type="match status" value="1"/>
</dbReference>
<evidence type="ECO:0000256" key="3">
    <source>
        <dbReference type="ARBA" id="ARBA00023274"/>
    </source>
</evidence>
<dbReference type="InterPro" id="IPR016180">
    <property type="entry name" value="Ribosomal_uL16_dom"/>
</dbReference>
<dbReference type="PANTHER" id="PTHR12220">
    <property type="entry name" value="50S/60S RIBOSOMAL PROTEIN L16"/>
    <property type="match status" value="1"/>
</dbReference>
<organism evidence="4">
    <name type="scientific">Eutreptiella gymnastica</name>
    <dbReference type="NCBI Taxonomy" id="73025"/>
    <lineage>
        <taxon>Eukaryota</taxon>
        <taxon>Discoba</taxon>
        <taxon>Euglenozoa</taxon>
        <taxon>Euglenida</taxon>
        <taxon>Spirocuta</taxon>
        <taxon>Euglenophyceae</taxon>
        <taxon>Eutreptiales</taxon>
        <taxon>Eutreptiaceae</taxon>
        <taxon>Eutreptiella</taxon>
    </lineage>
</organism>
<evidence type="ECO:0000256" key="1">
    <source>
        <dbReference type="ARBA" id="ARBA00008931"/>
    </source>
</evidence>
<dbReference type="InterPro" id="IPR047873">
    <property type="entry name" value="Ribosomal_uL16"/>
</dbReference>